<evidence type="ECO:0000313" key="2">
    <source>
        <dbReference type="Proteomes" id="UP000768646"/>
    </source>
</evidence>
<keyword evidence="2" id="KW-1185">Reference proteome</keyword>
<comment type="caution">
    <text evidence="1">The sequence shown here is derived from an EMBL/GenBank/DDBJ whole genome shotgun (WGS) entry which is preliminary data.</text>
</comment>
<dbReference type="EMBL" id="JABTEG010000004">
    <property type="protein sequence ID" value="KAG4305062.1"/>
    <property type="molecule type" value="Genomic_DNA"/>
</dbReference>
<dbReference type="Proteomes" id="UP000768646">
    <property type="component" value="Unassembled WGS sequence"/>
</dbReference>
<protein>
    <submittedName>
        <fullName evidence="1">Uncharacterized protein</fullName>
    </submittedName>
</protein>
<gene>
    <name evidence="1" type="ORF">PORY_001232</name>
</gene>
<evidence type="ECO:0000313" key="1">
    <source>
        <dbReference type="EMBL" id="KAG4305062.1"/>
    </source>
</evidence>
<name>A0ACB7CDB3_9ASCO</name>
<sequence length="247" mass="27133">MKYLFISLLLSIIALANASDFISPKEGDKLSSCSLVEWESNKDGPGIVKLLLHRPSESPPYYLLLNDSIPYGSRKERVCFPPNVIPGSGYFFLITGKNPYNVYAISPPFSILETPDKDKDCYKYLVDDGSSTMGPRPNDTVPTYTTPGHEPTTTEPTTVEPTSEPTGDCDDCENCEDDDICGECMDGEGCECDECKTITYTSYGPFTSIHSDDKDDSKGGMVDAGSMNKVTGFWLILMITITSILFL</sequence>
<accession>A0ACB7CDB3</accession>
<organism evidence="1 2">
    <name type="scientific">Pneumocystis oryctolagi</name>
    <dbReference type="NCBI Taxonomy" id="42067"/>
    <lineage>
        <taxon>Eukaryota</taxon>
        <taxon>Fungi</taxon>
        <taxon>Dikarya</taxon>
        <taxon>Ascomycota</taxon>
        <taxon>Taphrinomycotina</taxon>
        <taxon>Pneumocystomycetes</taxon>
        <taxon>Pneumocystaceae</taxon>
        <taxon>Pneumocystis</taxon>
    </lineage>
</organism>
<reference evidence="1 2" key="1">
    <citation type="journal article" date="2021" name="Commun. Biol.">
        <title>Genomic insights into the host specific adaptation of the Pneumocystis genus.</title>
        <authorList>
            <person name="Cisse O.H."/>
            <person name="Ma L."/>
            <person name="Dekker J.P."/>
            <person name="Khil P.P."/>
            <person name="Youn J.-H."/>
            <person name="Brenchley J.M."/>
            <person name="Blair R."/>
            <person name="Pahar B."/>
            <person name="Chabe M."/>
            <person name="Van Rompay K.K.A."/>
            <person name="Keesler R."/>
            <person name="Sukura A."/>
            <person name="Hirsch V."/>
            <person name="Kutty G."/>
            <person name="Liu Y."/>
            <person name="Peng L."/>
            <person name="Chen J."/>
            <person name="Song J."/>
            <person name="Weissenbacher-Lang C."/>
            <person name="Xu J."/>
            <person name="Upham N.S."/>
            <person name="Stajich J.E."/>
            <person name="Cuomo C.A."/>
            <person name="Cushion M.T."/>
            <person name="Kovacs J.A."/>
        </authorList>
    </citation>
    <scope>NUCLEOTIDE SEQUENCE [LARGE SCALE GENOMIC DNA]</scope>
    <source>
        <strain evidence="1 2">RABM</strain>
    </source>
</reference>
<proteinExistence type="predicted"/>